<dbReference type="Proteomes" id="UP000001880">
    <property type="component" value="Chromosome"/>
</dbReference>
<name>D0LX17_HALO1</name>
<dbReference type="PANTHER" id="PTHR40124">
    <property type="match status" value="1"/>
</dbReference>
<dbReference type="InterPro" id="IPR048958">
    <property type="entry name" value="Polysacc_lyase_14"/>
</dbReference>
<dbReference type="CAZy" id="PL14">
    <property type="family name" value="Polysaccharide Lyase Family 14"/>
</dbReference>
<keyword evidence="3" id="KW-1185">Reference proteome</keyword>
<dbReference type="OrthoDB" id="7552220at2"/>
<evidence type="ECO:0000259" key="1">
    <source>
        <dbReference type="Pfam" id="PF21294"/>
    </source>
</evidence>
<dbReference type="PANTHER" id="PTHR40124:SF1">
    <property type="entry name" value="DISAGGREGATASE RELATED REPEAT PROTEIN"/>
    <property type="match status" value="1"/>
</dbReference>
<dbReference type="RefSeq" id="WP_012826872.1">
    <property type="nucleotide sequence ID" value="NC_013440.1"/>
</dbReference>
<evidence type="ECO:0000313" key="3">
    <source>
        <dbReference type="Proteomes" id="UP000001880"/>
    </source>
</evidence>
<dbReference type="eggNOG" id="ENOG502ZBB1">
    <property type="taxonomic scope" value="Bacteria"/>
</dbReference>
<dbReference type="SUPFAM" id="SSF49899">
    <property type="entry name" value="Concanavalin A-like lectins/glucanases"/>
    <property type="match status" value="1"/>
</dbReference>
<reference evidence="2 3" key="1">
    <citation type="journal article" date="2010" name="Stand. Genomic Sci.">
        <title>Complete genome sequence of Haliangium ochraceum type strain (SMP-2).</title>
        <authorList>
            <consortium name="US DOE Joint Genome Institute (JGI-PGF)"/>
            <person name="Ivanova N."/>
            <person name="Daum C."/>
            <person name="Lang E."/>
            <person name="Abt B."/>
            <person name="Kopitz M."/>
            <person name="Saunders E."/>
            <person name="Lapidus A."/>
            <person name="Lucas S."/>
            <person name="Glavina Del Rio T."/>
            <person name="Nolan M."/>
            <person name="Tice H."/>
            <person name="Copeland A."/>
            <person name="Cheng J.F."/>
            <person name="Chen F."/>
            <person name="Bruce D."/>
            <person name="Goodwin L."/>
            <person name="Pitluck S."/>
            <person name="Mavromatis K."/>
            <person name="Pati A."/>
            <person name="Mikhailova N."/>
            <person name="Chen A."/>
            <person name="Palaniappan K."/>
            <person name="Land M."/>
            <person name="Hauser L."/>
            <person name="Chang Y.J."/>
            <person name="Jeffries C.D."/>
            <person name="Detter J.C."/>
            <person name="Brettin T."/>
            <person name="Rohde M."/>
            <person name="Goker M."/>
            <person name="Bristow J."/>
            <person name="Markowitz V."/>
            <person name="Eisen J.A."/>
            <person name="Hugenholtz P."/>
            <person name="Kyrpides N.C."/>
            <person name="Klenk H.P."/>
        </authorList>
    </citation>
    <scope>NUCLEOTIDE SEQUENCE [LARGE SCALE GENOMIC DNA]</scope>
    <source>
        <strain evidence="3">DSM 14365 / CIP 107738 / JCM 11303 / AJ 13395 / SMP-2</strain>
    </source>
</reference>
<dbReference type="Gene3D" id="2.60.120.200">
    <property type="match status" value="1"/>
</dbReference>
<dbReference type="HOGENOM" id="CLU_818278_0_0_7"/>
<organism evidence="2 3">
    <name type="scientific">Haliangium ochraceum (strain DSM 14365 / JCM 11303 / SMP-2)</name>
    <dbReference type="NCBI Taxonomy" id="502025"/>
    <lineage>
        <taxon>Bacteria</taxon>
        <taxon>Pseudomonadati</taxon>
        <taxon>Myxococcota</taxon>
        <taxon>Polyangia</taxon>
        <taxon>Haliangiales</taxon>
        <taxon>Kofleriaceae</taxon>
        <taxon>Haliangium</taxon>
    </lineage>
</organism>
<evidence type="ECO:0000313" key="2">
    <source>
        <dbReference type="EMBL" id="ACY14264.1"/>
    </source>
</evidence>
<dbReference type="Pfam" id="PF21294">
    <property type="entry name" value="Polysacc_lyase_14"/>
    <property type="match status" value="1"/>
</dbReference>
<dbReference type="InterPro" id="IPR013320">
    <property type="entry name" value="ConA-like_dom_sf"/>
</dbReference>
<dbReference type="EMBL" id="CP001804">
    <property type="protein sequence ID" value="ACY14264.1"/>
    <property type="molecule type" value="Genomic_DNA"/>
</dbReference>
<dbReference type="AlphaFoldDB" id="D0LX17"/>
<dbReference type="KEGG" id="hoh:Hoch_1714"/>
<feature type="domain" description="Polysaccharide lyase 14" evidence="1">
    <location>
        <begin position="94"/>
        <end position="261"/>
    </location>
</feature>
<protein>
    <recommendedName>
        <fullName evidence="1">Polysaccharide lyase 14 domain-containing protein</fullName>
    </recommendedName>
</protein>
<gene>
    <name evidence="2" type="ordered locus">Hoch_1714</name>
</gene>
<sequence length="339" mass="36674">MTHHHTPHVLRGDRARRLIALMALLAGLVLAPRLGLAQYTDGALWRQNFETMTLGSHWFHDDLLVQPYTTGGADGRILRAAYQPNHQGSPRLGRRFSLSSASNTATLSFDMKLHSAFEFVRGGKMHGLAGGTGTTGCKPIDPNGWSVRMMWRPGGVPVLYIYHQDRDSSCGDDFYPASNFAFERGRWYRVEIFVRMNSSVGSADGEARLYIDGVELVDVRNLNLSGNSSVAIDQFMFSTFYGGNDPSWSPSQKTYVYYDNFTVYPGERIGGADATTCEVYESGIYDAPSAVCCADSCGSCGGSGCSGLPGGSSSCCTGSISNGGDGCFQDGVSAPCWFE</sequence>
<dbReference type="STRING" id="502025.Hoch_1714"/>
<proteinExistence type="predicted"/>
<accession>D0LX17</accession>